<protein>
    <recommendedName>
        <fullName evidence="3">Tail fiber protein</fullName>
    </recommendedName>
</protein>
<organism evidence="1 2">
    <name type="scientific">Deinococcus multiflagellatus</name>
    <dbReference type="NCBI Taxonomy" id="1656887"/>
    <lineage>
        <taxon>Bacteria</taxon>
        <taxon>Thermotogati</taxon>
        <taxon>Deinococcota</taxon>
        <taxon>Deinococci</taxon>
        <taxon>Deinococcales</taxon>
        <taxon>Deinococcaceae</taxon>
        <taxon>Deinococcus</taxon>
    </lineage>
</organism>
<evidence type="ECO:0008006" key="3">
    <source>
        <dbReference type="Google" id="ProtNLM"/>
    </source>
</evidence>
<evidence type="ECO:0000313" key="2">
    <source>
        <dbReference type="Proteomes" id="UP001596317"/>
    </source>
</evidence>
<dbReference type="EMBL" id="JBHSWB010000002">
    <property type="protein sequence ID" value="MFC6662970.1"/>
    <property type="molecule type" value="Genomic_DNA"/>
</dbReference>
<dbReference type="Proteomes" id="UP001596317">
    <property type="component" value="Unassembled WGS sequence"/>
</dbReference>
<comment type="caution">
    <text evidence="1">The sequence shown here is derived from an EMBL/GenBank/DDBJ whole genome shotgun (WGS) entry which is preliminary data.</text>
</comment>
<keyword evidence="2" id="KW-1185">Reference proteome</keyword>
<proteinExistence type="predicted"/>
<name>A0ABW1ZPU7_9DEIO</name>
<evidence type="ECO:0000313" key="1">
    <source>
        <dbReference type="EMBL" id="MFC6662970.1"/>
    </source>
</evidence>
<reference evidence="2" key="1">
    <citation type="journal article" date="2019" name="Int. J. Syst. Evol. Microbiol.">
        <title>The Global Catalogue of Microorganisms (GCM) 10K type strain sequencing project: providing services to taxonomists for standard genome sequencing and annotation.</title>
        <authorList>
            <consortium name="The Broad Institute Genomics Platform"/>
            <consortium name="The Broad Institute Genome Sequencing Center for Infectious Disease"/>
            <person name="Wu L."/>
            <person name="Ma J."/>
        </authorList>
    </citation>
    <scope>NUCLEOTIDE SEQUENCE [LARGE SCALE GENOMIC DNA]</scope>
    <source>
        <strain evidence="2">CCUG 63830</strain>
    </source>
</reference>
<sequence>MYDLAKTQNPKVLDAKSIDLVGGYRLYVPDKDSPFYDGTTKFPIHLGHVRNPAETYTPTTKNIESAVYGATQTVLSVTTKTEETGTFETVSAKDLAIRGLWAGSAVYKDATDDASAAEPFAANTAYVLGDLVVPTVANGHYYEVTTAGTTSSTEPTGWKTDGSTNTSGGVTFTDRGLIANAQGGLIIIPRNHASFTGMLIDVTTSAIAGRTSEIFVAPNISLRGDGFAAGRDGANETSLRFAYTILGAGAYTIPATVGDFEVERISSGFDILNVPASGVTGVIDKIIAGYYA</sequence>
<gene>
    <name evidence="1" type="ORF">ACFP90_23280</name>
</gene>
<accession>A0ABW1ZPU7</accession>
<dbReference type="RefSeq" id="WP_224611750.1">
    <property type="nucleotide sequence ID" value="NZ_JAIQXV010000020.1"/>
</dbReference>